<reference evidence="2" key="2">
    <citation type="submission" date="2023-05" db="EMBL/GenBank/DDBJ databases">
        <authorList>
            <consortium name="Lawrence Berkeley National Laboratory"/>
            <person name="Steindorff A."/>
            <person name="Hensen N."/>
            <person name="Bonometti L."/>
            <person name="Westerberg I."/>
            <person name="Brannstrom I.O."/>
            <person name="Guillou S."/>
            <person name="Cros-Aarteil S."/>
            <person name="Calhoun S."/>
            <person name="Haridas S."/>
            <person name="Kuo A."/>
            <person name="Mondo S."/>
            <person name="Pangilinan J."/>
            <person name="Riley R."/>
            <person name="Labutti K."/>
            <person name="Andreopoulos B."/>
            <person name="Lipzen A."/>
            <person name="Chen C."/>
            <person name="Yanf M."/>
            <person name="Daum C."/>
            <person name="Ng V."/>
            <person name="Clum A."/>
            <person name="Ohm R."/>
            <person name="Martin F."/>
            <person name="Silar P."/>
            <person name="Natvig D."/>
            <person name="Lalanne C."/>
            <person name="Gautier V."/>
            <person name="Ament-Velasquez S.L."/>
            <person name="Kruys A."/>
            <person name="Hutchinson M.I."/>
            <person name="Powell A.J."/>
            <person name="Barry K."/>
            <person name="Miller A.N."/>
            <person name="Grigoriev I.V."/>
            <person name="Debuchy R."/>
            <person name="Gladieux P."/>
            <person name="Thoren M.H."/>
            <person name="Johannesson H."/>
        </authorList>
    </citation>
    <scope>NUCLEOTIDE SEQUENCE</scope>
    <source>
        <strain evidence="2">CBS 103.79</strain>
    </source>
</reference>
<feature type="region of interest" description="Disordered" evidence="1">
    <location>
        <begin position="1"/>
        <end position="21"/>
    </location>
</feature>
<feature type="region of interest" description="Disordered" evidence="1">
    <location>
        <begin position="837"/>
        <end position="912"/>
    </location>
</feature>
<organism evidence="2 3">
    <name type="scientific">Staphylotrichum tortipilum</name>
    <dbReference type="NCBI Taxonomy" id="2831512"/>
    <lineage>
        <taxon>Eukaryota</taxon>
        <taxon>Fungi</taxon>
        <taxon>Dikarya</taxon>
        <taxon>Ascomycota</taxon>
        <taxon>Pezizomycotina</taxon>
        <taxon>Sordariomycetes</taxon>
        <taxon>Sordariomycetidae</taxon>
        <taxon>Sordariales</taxon>
        <taxon>Chaetomiaceae</taxon>
        <taxon>Staphylotrichum</taxon>
    </lineage>
</organism>
<dbReference type="AlphaFoldDB" id="A0AAN6MIP7"/>
<dbReference type="EMBL" id="MU855653">
    <property type="protein sequence ID" value="KAK3900623.1"/>
    <property type="molecule type" value="Genomic_DNA"/>
</dbReference>
<name>A0AAN6MIP7_9PEZI</name>
<keyword evidence="3" id="KW-1185">Reference proteome</keyword>
<feature type="compositionally biased region" description="Basic and acidic residues" evidence="1">
    <location>
        <begin position="360"/>
        <end position="384"/>
    </location>
</feature>
<feature type="region of interest" description="Disordered" evidence="1">
    <location>
        <begin position="42"/>
        <end position="144"/>
    </location>
</feature>
<feature type="compositionally biased region" description="Basic residues" evidence="1">
    <location>
        <begin position="445"/>
        <end position="456"/>
    </location>
</feature>
<feature type="region of interest" description="Disordered" evidence="1">
    <location>
        <begin position="624"/>
        <end position="651"/>
    </location>
</feature>
<accession>A0AAN6MIP7</accession>
<feature type="compositionally biased region" description="Low complexity" evidence="1">
    <location>
        <begin position="274"/>
        <end position="290"/>
    </location>
</feature>
<dbReference type="Proteomes" id="UP001303889">
    <property type="component" value="Unassembled WGS sequence"/>
</dbReference>
<feature type="compositionally biased region" description="Basic and acidic residues" evidence="1">
    <location>
        <begin position="869"/>
        <end position="884"/>
    </location>
</feature>
<feature type="region of interest" description="Disordered" evidence="1">
    <location>
        <begin position="205"/>
        <end position="526"/>
    </location>
</feature>
<proteinExistence type="predicted"/>
<sequence length="927" mass="99866">MGSGPGLGAMGASSLMASPPTADGLREMREYEKLVRFRDEVLSGAHPRITPTHLPGKAAQKQAPPTAPAAQRAAAKKGMGASGRPVVDSFQSHQANKKRAQVKMASGHHPLPQFPGLSTQPSAPASSSSGATRPLASGKPEINPVLLEKSDDLIKAEIQLQRTRVERSLKDQLDQRRAAPKASEQLAELDVADIMAKAMSLVHATPPVQSTDDTAANASASNDSADDDTFYSSRHDTPESNMASRLPASEDEEMRDGSPYEPELDFEPLPPSQVQPAAALPAQAIPANAPTQPRSWQNAPAPGQAAPPAGVAVPGLSAGAGGSTSRYQGPQVSGLVQSSSGTRSVDSGNVGSSDLSGGHDLARVNERLLDQARGREPPLVRGHDLSPLAPQPTHVLPPAIAREQHLGPGESSGGPQAAPAQVAALRKQTSNASSPESSPHGSKAEKKKNKKKKRKADRLAVDAPTASPYIKPEPRSPSPLTPQYARPNKRQRYSQQQPLEIPDDEPRYQQRPAAPEEGYQERYQPRVIRQERVVGYERADEYRPRHGDEPILITSPRYERVYYDDYRAPPPSGYQAGPEPVLYAAREVRTVRPAARVVEGAPYEDGGATYHNDTRAASRMGVRPAANYPDHSQSPVGYERPPAAMPPPRAPPRRIVVDAFGREYLEPARPATVVREEVVRDARGAYEPQALPPRAISRRPDLLDDGGVIYRPASPAAYAPPRRVVTQPEYAFRDPAAGIANPPLSGGSEYAPREYIARAASVRPPLESPRYDAVPQGYERVHAAPIDAPGSYYRAASARPPPPAEPLARYDAPQYAYERRLAPDEPIPVAVREYPQMRSASVRPPAGAGEARYDLPPREYGAAPAGGVRRVEYAYHDDGGRRAEYAPPSGGVPQQQPPPQQEGGYYGLGQGEEEVVFLERAPRGEYR</sequence>
<reference evidence="2" key="1">
    <citation type="journal article" date="2023" name="Mol. Phylogenet. Evol.">
        <title>Genome-scale phylogeny and comparative genomics of the fungal order Sordariales.</title>
        <authorList>
            <person name="Hensen N."/>
            <person name="Bonometti L."/>
            <person name="Westerberg I."/>
            <person name="Brannstrom I.O."/>
            <person name="Guillou S."/>
            <person name="Cros-Aarteil S."/>
            <person name="Calhoun S."/>
            <person name="Haridas S."/>
            <person name="Kuo A."/>
            <person name="Mondo S."/>
            <person name="Pangilinan J."/>
            <person name="Riley R."/>
            <person name="LaButti K."/>
            <person name="Andreopoulos B."/>
            <person name="Lipzen A."/>
            <person name="Chen C."/>
            <person name="Yan M."/>
            <person name="Daum C."/>
            <person name="Ng V."/>
            <person name="Clum A."/>
            <person name="Steindorff A."/>
            <person name="Ohm R.A."/>
            <person name="Martin F."/>
            <person name="Silar P."/>
            <person name="Natvig D.O."/>
            <person name="Lalanne C."/>
            <person name="Gautier V."/>
            <person name="Ament-Velasquez S.L."/>
            <person name="Kruys A."/>
            <person name="Hutchinson M.I."/>
            <person name="Powell A.J."/>
            <person name="Barry K."/>
            <person name="Miller A.N."/>
            <person name="Grigoriev I.V."/>
            <person name="Debuchy R."/>
            <person name="Gladieux P."/>
            <person name="Hiltunen Thoren M."/>
            <person name="Johannesson H."/>
        </authorList>
    </citation>
    <scope>NUCLEOTIDE SEQUENCE</scope>
    <source>
        <strain evidence="2">CBS 103.79</strain>
    </source>
</reference>
<protein>
    <submittedName>
        <fullName evidence="2">Uncharacterized protein</fullName>
    </submittedName>
</protein>
<evidence type="ECO:0000313" key="2">
    <source>
        <dbReference type="EMBL" id="KAK3900623.1"/>
    </source>
</evidence>
<feature type="compositionally biased region" description="Low complexity" evidence="1">
    <location>
        <begin position="210"/>
        <end position="223"/>
    </location>
</feature>
<feature type="compositionally biased region" description="Low complexity" evidence="1">
    <location>
        <begin position="413"/>
        <end position="424"/>
    </location>
</feature>
<evidence type="ECO:0000313" key="3">
    <source>
        <dbReference type="Proteomes" id="UP001303889"/>
    </source>
</evidence>
<feature type="compositionally biased region" description="Basic and acidic residues" evidence="1">
    <location>
        <begin position="163"/>
        <end position="177"/>
    </location>
</feature>
<comment type="caution">
    <text evidence="2">The sequence shown here is derived from an EMBL/GenBank/DDBJ whole genome shotgun (WGS) entry which is preliminary data.</text>
</comment>
<feature type="region of interest" description="Disordered" evidence="1">
    <location>
        <begin position="162"/>
        <end position="185"/>
    </location>
</feature>
<gene>
    <name evidence="2" type="ORF">C8A05DRAFT_17086</name>
</gene>
<feature type="compositionally biased region" description="Low complexity" evidence="1">
    <location>
        <begin position="55"/>
        <end position="79"/>
    </location>
</feature>
<evidence type="ECO:0000256" key="1">
    <source>
        <dbReference type="SAM" id="MobiDB-lite"/>
    </source>
</evidence>
<feature type="compositionally biased region" description="Low complexity" evidence="1">
    <location>
        <begin position="299"/>
        <end position="317"/>
    </location>
</feature>
<feature type="compositionally biased region" description="Polar residues" evidence="1">
    <location>
        <begin position="324"/>
        <end position="355"/>
    </location>
</feature>
<feature type="compositionally biased region" description="Polar residues" evidence="1">
    <location>
        <begin position="427"/>
        <end position="440"/>
    </location>
</feature>